<dbReference type="Gene3D" id="2.40.10.220">
    <property type="entry name" value="predicted glycosyltransferase like domains"/>
    <property type="match status" value="1"/>
</dbReference>
<sequence>MTVEFFVAKAHRYTQARRYMRLPADFPVQVLADELRVNDRVLDISEAGIGVRTVRPLSPMALVSLRLEVPHDPQPIDLLGRVMWRTRDQMGIRFEQKDPRLGDVLFRLRQTYARI</sequence>
<reference evidence="2 3" key="1">
    <citation type="submission" date="2017-08" db="EMBL/GenBank/DDBJ databases">
        <title>Infants hospitalized years apart are colonized by the same room-sourced microbial strains.</title>
        <authorList>
            <person name="Brooks B."/>
            <person name="Olm M.R."/>
            <person name="Firek B.A."/>
            <person name="Baker R."/>
            <person name="Thomas B.C."/>
            <person name="Morowitz M.J."/>
            <person name="Banfield J.F."/>
        </authorList>
    </citation>
    <scope>NUCLEOTIDE SEQUENCE [LARGE SCALE GENOMIC DNA]</scope>
    <source>
        <strain evidence="2">S2_003_000_R2_14</strain>
    </source>
</reference>
<proteinExistence type="predicted"/>
<protein>
    <recommendedName>
        <fullName evidence="1">PilZ domain-containing protein</fullName>
    </recommendedName>
</protein>
<organism evidence="2 3">
    <name type="scientific">Archangium gephyra</name>
    <dbReference type="NCBI Taxonomy" id="48"/>
    <lineage>
        <taxon>Bacteria</taxon>
        <taxon>Pseudomonadati</taxon>
        <taxon>Myxococcota</taxon>
        <taxon>Myxococcia</taxon>
        <taxon>Myxococcales</taxon>
        <taxon>Cystobacterineae</taxon>
        <taxon>Archangiaceae</taxon>
        <taxon>Archangium</taxon>
    </lineage>
</organism>
<comment type="caution">
    <text evidence="2">The sequence shown here is derived from an EMBL/GenBank/DDBJ whole genome shotgun (WGS) entry which is preliminary data.</text>
</comment>
<evidence type="ECO:0000313" key="3">
    <source>
        <dbReference type="Proteomes" id="UP000249061"/>
    </source>
</evidence>
<dbReference type="InterPro" id="IPR009875">
    <property type="entry name" value="PilZ_domain"/>
</dbReference>
<dbReference type="AlphaFoldDB" id="A0A2W5TRR3"/>
<dbReference type="EMBL" id="QFQP01000003">
    <property type="protein sequence ID" value="PZR16597.1"/>
    <property type="molecule type" value="Genomic_DNA"/>
</dbReference>
<dbReference type="Pfam" id="PF07238">
    <property type="entry name" value="PilZ"/>
    <property type="match status" value="1"/>
</dbReference>
<feature type="domain" description="PilZ" evidence="1">
    <location>
        <begin position="15"/>
        <end position="107"/>
    </location>
</feature>
<dbReference type="SUPFAM" id="SSF141371">
    <property type="entry name" value="PilZ domain-like"/>
    <property type="match status" value="1"/>
</dbReference>
<dbReference type="GO" id="GO:0035438">
    <property type="term" value="F:cyclic-di-GMP binding"/>
    <property type="evidence" value="ECO:0007669"/>
    <property type="project" value="InterPro"/>
</dbReference>
<name>A0A2W5TRR3_9BACT</name>
<dbReference type="Proteomes" id="UP000249061">
    <property type="component" value="Unassembled WGS sequence"/>
</dbReference>
<evidence type="ECO:0000259" key="1">
    <source>
        <dbReference type="Pfam" id="PF07238"/>
    </source>
</evidence>
<evidence type="ECO:0000313" key="2">
    <source>
        <dbReference type="EMBL" id="PZR16597.1"/>
    </source>
</evidence>
<accession>A0A2W5TRR3</accession>
<gene>
    <name evidence="2" type="ORF">DI536_05380</name>
</gene>